<dbReference type="EMBL" id="CDMZ01004469">
    <property type="protein sequence ID" value="CEM49850.1"/>
    <property type="molecule type" value="Genomic_DNA"/>
</dbReference>
<name>A0A0G4HZ52_9ALVE</name>
<evidence type="ECO:0000313" key="1">
    <source>
        <dbReference type="EMBL" id="CEM49850.1"/>
    </source>
</evidence>
<reference evidence="1" key="1">
    <citation type="submission" date="2014-11" db="EMBL/GenBank/DDBJ databases">
        <authorList>
            <person name="Otto D Thomas"/>
            <person name="Naeem Raeece"/>
        </authorList>
    </citation>
    <scope>NUCLEOTIDE SEQUENCE</scope>
</reference>
<gene>
    <name evidence="1" type="ORF">Cvel_33836</name>
</gene>
<accession>A0A0G4HZ52</accession>
<protein>
    <submittedName>
        <fullName evidence="1">Uncharacterized protein</fullName>
    </submittedName>
</protein>
<dbReference type="PhylomeDB" id="A0A0G4HZ52"/>
<sequence length="178" mass="18726">MVALPRTLSAEENRIPFASRHVPNLGTIVGLTSGGVPRDQDSAFGFLAFRDLARSRQASSEVSGAPDRGRVGEDSLYGIVRGGVGYPAAIGELRWTLFGGDQSTLDIFSATVLSYTGLLSGKLDPALSLPSGFEPHRPPLWEVGPCSRLFCLCLPVLSHRGLLSGKLGPALACSASAF</sequence>
<dbReference type="VEuPathDB" id="CryptoDB:Cvel_33836"/>
<organism evidence="1">
    <name type="scientific">Chromera velia CCMP2878</name>
    <dbReference type="NCBI Taxonomy" id="1169474"/>
    <lineage>
        <taxon>Eukaryota</taxon>
        <taxon>Sar</taxon>
        <taxon>Alveolata</taxon>
        <taxon>Colpodellida</taxon>
        <taxon>Chromeraceae</taxon>
        <taxon>Chromera</taxon>
    </lineage>
</organism>
<proteinExistence type="predicted"/>
<dbReference type="AlphaFoldDB" id="A0A0G4HZ52"/>